<evidence type="ECO:0000313" key="2">
    <source>
        <dbReference type="EMBL" id="UUM31775.1"/>
    </source>
</evidence>
<dbReference type="Proteomes" id="UP001058602">
    <property type="component" value="Chromosome 1"/>
</dbReference>
<feature type="signal peptide" evidence="1">
    <location>
        <begin position="1"/>
        <end position="25"/>
    </location>
</feature>
<proteinExistence type="predicted"/>
<organism evidence="2 3">
    <name type="scientific">Vibrio japonicus</name>
    <dbReference type="NCBI Taxonomy" id="1824638"/>
    <lineage>
        <taxon>Bacteria</taxon>
        <taxon>Pseudomonadati</taxon>
        <taxon>Pseudomonadota</taxon>
        <taxon>Gammaproteobacteria</taxon>
        <taxon>Vibrionales</taxon>
        <taxon>Vibrionaceae</taxon>
        <taxon>Vibrio</taxon>
    </lineage>
</organism>
<evidence type="ECO:0000256" key="1">
    <source>
        <dbReference type="SAM" id="SignalP"/>
    </source>
</evidence>
<reference evidence="2" key="1">
    <citation type="submission" date="2022-07" db="EMBL/GenBank/DDBJ databases">
        <title>Complete genome of Vibrio japonicus strain JCM 31412T and phylogenomic assessment of the Nereis clade of the genus Vibrio.</title>
        <authorList>
            <person name="Shlafstein M.D."/>
            <person name="Emsley S.A."/>
            <person name="Ushijima B."/>
            <person name="Videau P."/>
            <person name="Saw J.H."/>
        </authorList>
    </citation>
    <scope>NUCLEOTIDE SEQUENCE</scope>
    <source>
        <strain evidence="2">JCM 31412</strain>
    </source>
</reference>
<keyword evidence="3" id="KW-1185">Reference proteome</keyword>
<name>A0ABY5LPW8_9VIBR</name>
<sequence>MWINTMITRCILPTLLTLVSLSTHAMCHLNRLSIEPLSVPSNYDVFSASKIALVQTYRLKADITGEECQFDLKIGTRNRANFLANEHRNMLRFEWHSKIGYQRANQWDMTLTTEKPEATIQLKYPSNQWMKAGTFIGELEVSLKSNDVATSTLLTSEEVKVVVPPSTKIQFYGLSQRHYELDLGELSSNKSIDMGPKLWVESNTHYRVSVESMNLGALRHQSQEKRWDINYRMYLNNKNIDINNAIAFWDGIYSESGRSIPIKFVVGDTQNKPAGIYRDELQISIEPHITNQH</sequence>
<protein>
    <recommendedName>
        <fullName evidence="4">DUF3108 domain-containing protein</fullName>
    </recommendedName>
</protein>
<accession>A0ABY5LPW8</accession>
<dbReference type="RefSeq" id="WP_257085501.1">
    <property type="nucleotide sequence ID" value="NZ_CP102096.1"/>
</dbReference>
<keyword evidence="1" id="KW-0732">Signal</keyword>
<evidence type="ECO:0000313" key="3">
    <source>
        <dbReference type="Proteomes" id="UP001058602"/>
    </source>
</evidence>
<feature type="chain" id="PRO_5046447134" description="DUF3108 domain-containing protein" evidence="1">
    <location>
        <begin position="26"/>
        <end position="293"/>
    </location>
</feature>
<evidence type="ECO:0008006" key="4">
    <source>
        <dbReference type="Google" id="ProtNLM"/>
    </source>
</evidence>
<dbReference type="EMBL" id="CP102096">
    <property type="protein sequence ID" value="UUM31775.1"/>
    <property type="molecule type" value="Genomic_DNA"/>
</dbReference>
<gene>
    <name evidence="2" type="ORF">NP165_06485</name>
</gene>